<dbReference type="CDD" id="cd05121">
    <property type="entry name" value="ABC1_ADCK3-like"/>
    <property type="match status" value="1"/>
</dbReference>
<evidence type="ECO:0000313" key="4">
    <source>
        <dbReference type="Proteomes" id="UP001560267"/>
    </source>
</evidence>
<reference evidence="3 4" key="1">
    <citation type="submission" date="2024-07" db="EMBL/GenBank/DDBJ databases">
        <title>Draft Genome Sequence of Ferrimicrobium acidiphilum Strain YE2023, Isolated from a Pulp of Bioleach Reactor.</title>
        <authorList>
            <person name="Elkina Y.A."/>
            <person name="Bulaeva A.G."/>
            <person name="Beletsky A.V."/>
            <person name="Mardanov A.V."/>
        </authorList>
    </citation>
    <scope>NUCLEOTIDE SEQUENCE [LARGE SCALE GENOMIC DNA]</scope>
    <source>
        <strain evidence="3 4">YE2023</strain>
    </source>
</reference>
<organism evidence="3 4">
    <name type="scientific">Ferrimicrobium acidiphilum</name>
    <dbReference type="NCBI Taxonomy" id="121039"/>
    <lineage>
        <taxon>Bacteria</taxon>
        <taxon>Bacillati</taxon>
        <taxon>Actinomycetota</taxon>
        <taxon>Acidimicrobiia</taxon>
        <taxon>Acidimicrobiales</taxon>
        <taxon>Acidimicrobiaceae</taxon>
        <taxon>Ferrimicrobium</taxon>
    </lineage>
</organism>
<gene>
    <name evidence="3" type="ORF">AB6A68_03665</name>
</gene>
<dbReference type="InterPro" id="IPR050154">
    <property type="entry name" value="UbiB_kinase"/>
</dbReference>
<keyword evidence="4" id="KW-1185">Reference proteome</keyword>
<dbReference type="Gene3D" id="1.10.510.10">
    <property type="entry name" value="Transferase(Phosphotransferase) domain 1"/>
    <property type="match status" value="1"/>
</dbReference>
<dbReference type="InterPro" id="IPR011009">
    <property type="entry name" value="Kinase-like_dom_sf"/>
</dbReference>
<dbReference type="SUPFAM" id="SSF56112">
    <property type="entry name" value="Protein kinase-like (PK-like)"/>
    <property type="match status" value="1"/>
</dbReference>
<name>A0ABV3Y039_9ACTN</name>
<dbReference type="InterPro" id="IPR004147">
    <property type="entry name" value="ABC1_dom"/>
</dbReference>
<dbReference type="PANTHER" id="PTHR10566:SF113">
    <property type="entry name" value="PROTEIN ACTIVITY OF BC1 COMPLEX KINASE 7, CHLOROPLASTIC"/>
    <property type="match status" value="1"/>
</dbReference>
<feature type="domain" description="ABC1 atypical kinase-like" evidence="2">
    <location>
        <begin position="137"/>
        <end position="371"/>
    </location>
</feature>
<evidence type="ECO:0000256" key="1">
    <source>
        <dbReference type="ARBA" id="ARBA00009670"/>
    </source>
</evidence>
<dbReference type="Proteomes" id="UP001560267">
    <property type="component" value="Unassembled WGS sequence"/>
</dbReference>
<dbReference type="Pfam" id="PF03109">
    <property type="entry name" value="ABC1"/>
    <property type="match status" value="1"/>
</dbReference>
<proteinExistence type="inferred from homology"/>
<sequence>MSLDEARHHGTFEGDDAKIGSFSSAQPWVVEPERLEWLPATEQLRVRTRAQVPVLLRHRRIPPARRVLGTGLSLGAALLGWRLIDRRRGKVASRRGLSRRLRRSFEQLGPTYIKLGQIISSGEGIFPAELVDEFRLLRDSVPAEDFSVVQRTIEDDLGGPIENFFATFDRKPVAAASIAQVYFATLLTGEPVAVKVQRSRVSDLVRRDLAAMSWITPHLVGRIPVAALANPPALVELFAETIVEELDFRLEAANMLDIASVLAATDQRSIIVPRPHPNLVTRRVLVMERLSGFKWDDAIGMRNAGIDTTAVVRAALVSFLEGAMLHGVFHGDLHGGNLLVGDDGKVVLLDYGITGRLTEPKRLGFLRLLMGGSMNDLPAQVQALIDLGALPHDTDIQAVIDDLGLEEPTKDPTQMRPEELIAEIQQLTKALLGYGARLPKELMLFVKNMIFVDASLAALAPEIDLFAEITYLASYFMTRYGAQISADIGMQVSPTAIDLGGLKASLGIDTELDHLSYRELKERRELIRRRMEQSHSNHR</sequence>
<dbReference type="RefSeq" id="WP_298384312.1">
    <property type="nucleotide sequence ID" value="NZ_JBFSHR010000008.1"/>
</dbReference>
<dbReference type="PANTHER" id="PTHR10566">
    <property type="entry name" value="CHAPERONE-ACTIVITY OF BC1 COMPLEX CABC1 -RELATED"/>
    <property type="match status" value="1"/>
</dbReference>
<evidence type="ECO:0000313" key="3">
    <source>
        <dbReference type="EMBL" id="MEX6428932.1"/>
    </source>
</evidence>
<evidence type="ECO:0000259" key="2">
    <source>
        <dbReference type="Pfam" id="PF03109"/>
    </source>
</evidence>
<comment type="caution">
    <text evidence="3">The sequence shown here is derived from an EMBL/GenBank/DDBJ whole genome shotgun (WGS) entry which is preliminary data.</text>
</comment>
<protein>
    <submittedName>
        <fullName evidence="3">AarF/UbiB family protein</fullName>
    </submittedName>
</protein>
<comment type="similarity">
    <text evidence="1">Belongs to the protein kinase superfamily. ADCK protein kinase family.</text>
</comment>
<dbReference type="EMBL" id="JBFSHR010000008">
    <property type="protein sequence ID" value="MEX6428932.1"/>
    <property type="molecule type" value="Genomic_DNA"/>
</dbReference>
<accession>A0ABV3Y039</accession>